<evidence type="ECO:0000313" key="2">
    <source>
        <dbReference type="Proteomes" id="UP000569951"/>
    </source>
</evidence>
<dbReference type="EMBL" id="JACHHG010000003">
    <property type="protein sequence ID" value="MBB6097443.1"/>
    <property type="molecule type" value="Genomic_DNA"/>
</dbReference>
<dbReference type="SUPFAM" id="SSF52540">
    <property type="entry name" value="P-loop containing nucleoside triphosphate hydrolases"/>
    <property type="match status" value="1"/>
</dbReference>
<organism evidence="1 2">
    <name type="scientific">Deinobacterium chartae</name>
    <dbReference type="NCBI Taxonomy" id="521158"/>
    <lineage>
        <taxon>Bacteria</taxon>
        <taxon>Thermotogati</taxon>
        <taxon>Deinococcota</taxon>
        <taxon>Deinococci</taxon>
        <taxon>Deinococcales</taxon>
        <taxon>Deinococcaceae</taxon>
        <taxon>Deinobacterium</taxon>
    </lineage>
</organism>
<gene>
    <name evidence="1" type="ORF">HNR42_000860</name>
</gene>
<protein>
    <submittedName>
        <fullName evidence="1">Energy-coupling factor transporter ATP-binding protein EcfA2</fullName>
    </submittedName>
</protein>
<comment type="caution">
    <text evidence="1">The sequence shown here is derived from an EMBL/GenBank/DDBJ whole genome shotgun (WGS) entry which is preliminary data.</text>
</comment>
<keyword evidence="1" id="KW-0547">Nucleotide-binding</keyword>
<sequence>MHHVAIHDLRLRGQGSADLEAIPLVILVGVTGVGKSTTLAALEALGCPLALLPDRRELTDRFILGGEPVRDREERFRRTAAYREQHPGGMSAVLAGLSLARPPQEQLVFDGLRGLEEVEHAARHLPRARFVVLDAPDVVRIERLVSRADAFDAVSVQVSGSRLEALENLEGVREVLSEAELRELARLPVEPAELAAGARIVIAERRNYDPQAAAERLMTLDPLRTLYLDTATQGPELVASRIAQWL</sequence>
<accession>A0A841HX63</accession>
<dbReference type="Gene3D" id="3.40.50.300">
    <property type="entry name" value="P-loop containing nucleotide triphosphate hydrolases"/>
    <property type="match status" value="1"/>
</dbReference>
<name>A0A841HX63_9DEIO</name>
<dbReference type="Pfam" id="PF13238">
    <property type="entry name" value="AAA_18"/>
    <property type="match status" value="1"/>
</dbReference>
<evidence type="ECO:0000313" key="1">
    <source>
        <dbReference type="EMBL" id="MBB6097443.1"/>
    </source>
</evidence>
<dbReference type="InterPro" id="IPR027417">
    <property type="entry name" value="P-loop_NTPase"/>
</dbReference>
<dbReference type="Proteomes" id="UP000569951">
    <property type="component" value="Unassembled WGS sequence"/>
</dbReference>
<reference evidence="1 2" key="1">
    <citation type="submission" date="2020-08" db="EMBL/GenBank/DDBJ databases">
        <title>Genomic Encyclopedia of Type Strains, Phase IV (KMG-IV): sequencing the most valuable type-strain genomes for metagenomic binning, comparative biology and taxonomic classification.</title>
        <authorList>
            <person name="Goeker M."/>
        </authorList>
    </citation>
    <scope>NUCLEOTIDE SEQUENCE [LARGE SCALE GENOMIC DNA]</scope>
    <source>
        <strain evidence="1 2">DSM 21458</strain>
    </source>
</reference>
<keyword evidence="1" id="KW-0067">ATP-binding</keyword>
<dbReference type="RefSeq" id="WP_183984899.1">
    <property type="nucleotide sequence ID" value="NZ_JACHHG010000003.1"/>
</dbReference>
<dbReference type="GO" id="GO:0005524">
    <property type="term" value="F:ATP binding"/>
    <property type="evidence" value="ECO:0007669"/>
    <property type="project" value="UniProtKB-KW"/>
</dbReference>
<proteinExistence type="predicted"/>
<dbReference type="AlphaFoldDB" id="A0A841HX63"/>
<keyword evidence="2" id="KW-1185">Reference proteome</keyword>